<protein>
    <submittedName>
        <fullName evidence="5">Uncharacterized protein</fullName>
    </submittedName>
</protein>
<evidence type="ECO:0000256" key="2">
    <source>
        <dbReference type="ARBA" id="ARBA00022801"/>
    </source>
</evidence>
<dbReference type="InterPro" id="IPR029062">
    <property type="entry name" value="Class_I_gatase-like"/>
</dbReference>
<gene>
    <name evidence="5" type="ORF">QQS21_002999</name>
</gene>
<sequence>MATLLPKALKRGDTIAFVSPSARLNHEQPAVMARATNVLSKEGFSVRELFDEDAGIQSSIENRLNELRTAFSDPKISAIICTIGGPSFTELIPALVADKELHAVIRANPKVVVGYSDITGLHWTLHALTGLRTFYGPGAIPELGEPSPSDEDAPVRFCLQHLLRAVTEPSPVGDVPRSRIYAPKPAAFWNHPTSIQPLELAASPPWIWIRPGKAQGRLFGGCLTVMARLNGIRAITPDWTGRIVFLETALGEDEISGNPLYKVRAGIADLVAQGVFDEAAGLVVGRPFGYNSETMQHDYVDVIKGLLCEGRLAARPFPILFNVDFGHTSPMVTLPFDALAALDSEADAFSILEPGVV</sequence>
<dbReference type="InterPro" id="IPR040449">
    <property type="entry name" value="Peptidase_S66_N"/>
</dbReference>
<dbReference type="AlphaFoldDB" id="A0AAJ0FVY5"/>
<dbReference type="SUPFAM" id="SSF52317">
    <property type="entry name" value="Class I glutamine amidotransferase-like"/>
    <property type="match status" value="1"/>
</dbReference>
<dbReference type="InterPro" id="IPR040921">
    <property type="entry name" value="Peptidase_S66C"/>
</dbReference>
<accession>A0AAJ0FVY5</accession>
<keyword evidence="2" id="KW-0378">Hydrolase</keyword>
<dbReference type="SUPFAM" id="SSF141986">
    <property type="entry name" value="LD-carboxypeptidase A C-terminal domain-like"/>
    <property type="match status" value="1"/>
</dbReference>
<evidence type="ECO:0000259" key="4">
    <source>
        <dbReference type="Pfam" id="PF17676"/>
    </source>
</evidence>
<comment type="similarity">
    <text evidence="1">Belongs to the peptidase S66 family.</text>
</comment>
<dbReference type="InterPro" id="IPR027478">
    <property type="entry name" value="LdcA_N"/>
</dbReference>
<dbReference type="Gene3D" id="3.50.30.60">
    <property type="entry name" value="LD-carboxypeptidase A C-terminal domain-like"/>
    <property type="match status" value="1"/>
</dbReference>
<dbReference type="GO" id="GO:0016787">
    <property type="term" value="F:hydrolase activity"/>
    <property type="evidence" value="ECO:0007669"/>
    <property type="project" value="UniProtKB-KW"/>
</dbReference>
<dbReference type="CDD" id="cd07062">
    <property type="entry name" value="Peptidase_S66_mccF_like"/>
    <property type="match status" value="1"/>
</dbReference>
<feature type="domain" description="LD-carboxypeptidase N-terminal" evidence="3">
    <location>
        <begin position="15"/>
        <end position="136"/>
    </location>
</feature>
<dbReference type="Gene3D" id="3.40.50.10740">
    <property type="entry name" value="Class I glutamine amidotransferase-like"/>
    <property type="match status" value="1"/>
</dbReference>
<feature type="domain" description="LD-carboxypeptidase C-terminal" evidence="4">
    <location>
        <begin position="215"/>
        <end position="341"/>
    </location>
</feature>
<dbReference type="Pfam" id="PF02016">
    <property type="entry name" value="Peptidase_S66"/>
    <property type="match status" value="1"/>
</dbReference>
<name>A0AAJ0FVY5_9HYPO</name>
<dbReference type="PANTHER" id="PTHR30237">
    <property type="entry name" value="MURAMOYLTETRAPEPTIDE CARBOXYPEPTIDASE"/>
    <property type="match status" value="1"/>
</dbReference>
<dbReference type="Proteomes" id="UP001251528">
    <property type="component" value="Unassembled WGS sequence"/>
</dbReference>
<dbReference type="Pfam" id="PF17676">
    <property type="entry name" value="Peptidase_S66C"/>
    <property type="match status" value="1"/>
</dbReference>
<evidence type="ECO:0000259" key="3">
    <source>
        <dbReference type="Pfam" id="PF02016"/>
    </source>
</evidence>
<comment type="caution">
    <text evidence="5">The sequence shown here is derived from an EMBL/GenBank/DDBJ whole genome shotgun (WGS) entry which is preliminary data.</text>
</comment>
<evidence type="ECO:0000256" key="1">
    <source>
        <dbReference type="ARBA" id="ARBA00010233"/>
    </source>
</evidence>
<dbReference type="PANTHER" id="PTHR30237:SF4">
    <property type="entry name" value="LD-CARBOXYPEPTIDASE C-TERMINAL DOMAIN-CONTAINING PROTEIN"/>
    <property type="match status" value="1"/>
</dbReference>
<evidence type="ECO:0000313" key="5">
    <source>
        <dbReference type="EMBL" id="KAK2608432.1"/>
    </source>
</evidence>
<keyword evidence="6" id="KW-1185">Reference proteome</keyword>
<organism evidence="5 6">
    <name type="scientific">Conoideocrella luteorostrata</name>
    <dbReference type="NCBI Taxonomy" id="1105319"/>
    <lineage>
        <taxon>Eukaryota</taxon>
        <taxon>Fungi</taxon>
        <taxon>Dikarya</taxon>
        <taxon>Ascomycota</taxon>
        <taxon>Pezizomycotina</taxon>
        <taxon>Sordariomycetes</taxon>
        <taxon>Hypocreomycetidae</taxon>
        <taxon>Hypocreales</taxon>
        <taxon>Clavicipitaceae</taxon>
        <taxon>Conoideocrella</taxon>
    </lineage>
</organism>
<reference evidence="5" key="1">
    <citation type="submission" date="2023-06" db="EMBL/GenBank/DDBJ databases">
        <title>Conoideocrella luteorostrata (Hypocreales: Clavicipitaceae), a potential biocontrol fungus for elongate hemlock scale in United States Christmas tree production areas.</title>
        <authorList>
            <person name="Barrett H."/>
            <person name="Lovett B."/>
            <person name="Macias A.M."/>
            <person name="Stajich J.E."/>
            <person name="Kasson M.T."/>
        </authorList>
    </citation>
    <scope>NUCLEOTIDE SEQUENCE</scope>
    <source>
        <strain evidence="5">ARSEF 14590</strain>
    </source>
</reference>
<dbReference type="InterPro" id="IPR027461">
    <property type="entry name" value="Carboxypeptidase_A_C_sf"/>
</dbReference>
<evidence type="ECO:0000313" key="6">
    <source>
        <dbReference type="Proteomes" id="UP001251528"/>
    </source>
</evidence>
<proteinExistence type="inferred from homology"/>
<dbReference type="InterPro" id="IPR003507">
    <property type="entry name" value="S66_fam"/>
</dbReference>
<dbReference type="PIRSF" id="PIRSF028757">
    <property type="entry name" value="LD-carboxypeptidase"/>
    <property type="match status" value="1"/>
</dbReference>
<dbReference type="EMBL" id="JASWJB010000038">
    <property type="protein sequence ID" value="KAK2608432.1"/>
    <property type="molecule type" value="Genomic_DNA"/>
</dbReference>